<dbReference type="STRING" id="156892.BM477_02880"/>
<dbReference type="Gene3D" id="3.30.565.10">
    <property type="entry name" value="Histidine kinase-like ATPase, C-terminal domain"/>
    <property type="match status" value="1"/>
</dbReference>
<comment type="similarity">
    <text evidence="1">Belongs to the heat shock protein 90 family.</text>
</comment>
<keyword evidence="7" id="KW-1185">Reference proteome</keyword>
<dbReference type="RefSeq" id="WP_075361168.1">
    <property type="nucleotide sequence ID" value="NZ_MPDM01000002.1"/>
</dbReference>
<dbReference type="NCBIfam" id="NF010683">
    <property type="entry name" value="PRK14083.1"/>
    <property type="match status" value="1"/>
</dbReference>
<gene>
    <name evidence="6" type="ORF">BM477_02880</name>
</gene>
<feature type="binding site" evidence="5">
    <location>
        <position position="65"/>
    </location>
    <ligand>
        <name>ATP</name>
        <dbReference type="ChEBI" id="CHEBI:30616"/>
    </ligand>
</feature>
<dbReference type="SUPFAM" id="SSF55874">
    <property type="entry name" value="ATPase domain of HSP90 chaperone/DNA topoisomerase II/histidine kinase"/>
    <property type="match status" value="1"/>
</dbReference>
<evidence type="ECO:0000256" key="3">
    <source>
        <dbReference type="ARBA" id="ARBA00022840"/>
    </source>
</evidence>
<dbReference type="PIRSF" id="PIRSF002583">
    <property type="entry name" value="Hsp90"/>
    <property type="match status" value="1"/>
</dbReference>
<name>A0A1Q5PSC9_9ACTO</name>
<evidence type="ECO:0000256" key="4">
    <source>
        <dbReference type="ARBA" id="ARBA00023186"/>
    </source>
</evidence>
<dbReference type="InterPro" id="IPR020568">
    <property type="entry name" value="Ribosomal_Su5_D2-typ_SF"/>
</dbReference>
<keyword evidence="2 5" id="KW-0547">Nucleotide-binding</keyword>
<evidence type="ECO:0000256" key="2">
    <source>
        <dbReference type="ARBA" id="ARBA00022741"/>
    </source>
</evidence>
<dbReference type="SUPFAM" id="SSF54211">
    <property type="entry name" value="Ribosomal protein S5 domain 2-like"/>
    <property type="match status" value="1"/>
</dbReference>
<evidence type="ECO:0000313" key="7">
    <source>
        <dbReference type="Proteomes" id="UP000186465"/>
    </source>
</evidence>
<dbReference type="GO" id="GO:0051082">
    <property type="term" value="F:unfolded protein binding"/>
    <property type="evidence" value="ECO:0007669"/>
    <property type="project" value="InterPro"/>
</dbReference>
<dbReference type="Pfam" id="PF00183">
    <property type="entry name" value="HSP90"/>
    <property type="match status" value="1"/>
</dbReference>
<dbReference type="InterPro" id="IPR001404">
    <property type="entry name" value="Hsp90_fam"/>
</dbReference>
<feature type="binding site" evidence="5">
    <location>
        <position position="155"/>
    </location>
    <ligand>
        <name>ATP</name>
        <dbReference type="ChEBI" id="CHEBI:30616"/>
    </ligand>
</feature>
<reference evidence="7" key="1">
    <citation type="submission" date="2016-11" db="EMBL/GenBank/DDBJ databases">
        <title>Actinomyces gypaetusis sp. nov. isolated from Gypaetus barbatus in Qinghai Tibet Plateau China.</title>
        <authorList>
            <person name="Meng X."/>
        </authorList>
    </citation>
    <scope>NUCLEOTIDE SEQUENCE [LARGE SCALE GENOMIC DNA]</scope>
    <source>
        <strain evidence="7">DSM 15383</strain>
    </source>
</reference>
<dbReference type="EMBL" id="MPDM01000002">
    <property type="protein sequence ID" value="OKL50342.1"/>
    <property type="molecule type" value="Genomic_DNA"/>
</dbReference>
<dbReference type="AlphaFoldDB" id="A0A1Q5PSC9"/>
<dbReference type="InterPro" id="IPR036890">
    <property type="entry name" value="HATPase_C_sf"/>
</dbReference>
<accession>A0A1Q5PSC9</accession>
<dbReference type="GO" id="GO:0005524">
    <property type="term" value="F:ATP binding"/>
    <property type="evidence" value="ECO:0007669"/>
    <property type="project" value="UniProtKB-KW"/>
</dbReference>
<feature type="binding site" evidence="5">
    <location>
        <position position="33"/>
    </location>
    <ligand>
        <name>ATP</name>
        <dbReference type="ChEBI" id="CHEBI:30616"/>
    </ligand>
</feature>
<proteinExistence type="inferred from homology"/>
<organism evidence="6 7">
    <name type="scientific">Boudabousia marimammalium</name>
    <dbReference type="NCBI Taxonomy" id="156892"/>
    <lineage>
        <taxon>Bacteria</taxon>
        <taxon>Bacillati</taxon>
        <taxon>Actinomycetota</taxon>
        <taxon>Actinomycetes</taxon>
        <taxon>Actinomycetales</taxon>
        <taxon>Actinomycetaceae</taxon>
        <taxon>Boudabousia</taxon>
    </lineage>
</organism>
<sequence>MANFRVDLRGLVELLSRNLYSGPKVFIRELMQNAVDAITARKEIDSSISPVIRITATGSSLSCKDNGIGLTYEEAEELLATIGASSKRDELGFARSDFLGQFGIGLLSCFLVSDSITVTSRSAKTSEARTIIWRGDSGGTFTVEYAETQLPEAGTIVELQQRPGQSWLKVDTVAQLVRHYGRYLEVPVLVGEGHQFDLCTTSEFPWELGASARQAWCRSNFGFKPLDVIEVLVPAAGLRGLAFIPDQPVASSGQSHSVYLRGMLINNDVKSLVDDWAPFARLIVDSAYLRPTASREALFDDDLLQQVREEISDQIRDWIARISRHAPSTFKRFLDVHGTALKSVAVTDAHMRQLVVENLPFESALGMRPLRDVFSSGMLVRYTRTVDQFRSLVDVAQAQGVCLVNAGYAFDEEILRAWVKDTGAEIGLIDPSEIVGRLAQPSPAEQSQASDLLLMADQILQDREVNVVLRRFEPATIPTIYLVDADFAGELVDQSGRRTAAGIWEEVLGVVNPFDGTATKRLVLNRANPMIAKLCSLQDLKLVEIMVRTLWVQALMSGRHPMNVKDRAWANDLYMTLLDRALESSYQSPSEPTEE</sequence>
<dbReference type="Pfam" id="PF13589">
    <property type="entry name" value="HATPase_c_3"/>
    <property type="match status" value="1"/>
</dbReference>
<evidence type="ECO:0000313" key="6">
    <source>
        <dbReference type="EMBL" id="OKL50342.1"/>
    </source>
</evidence>
<dbReference type="Proteomes" id="UP000186465">
    <property type="component" value="Unassembled WGS sequence"/>
</dbReference>
<dbReference type="Gene3D" id="3.30.230.80">
    <property type="match status" value="1"/>
</dbReference>
<dbReference type="GO" id="GO:0140662">
    <property type="term" value="F:ATP-dependent protein folding chaperone"/>
    <property type="evidence" value="ECO:0007669"/>
    <property type="project" value="InterPro"/>
</dbReference>
<feature type="binding site" evidence="5">
    <location>
        <position position="29"/>
    </location>
    <ligand>
        <name>ATP</name>
        <dbReference type="ChEBI" id="CHEBI:30616"/>
    </ligand>
</feature>
<keyword evidence="4" id="KW-0143">Chaperone</keyword>
<protein>
    <submittedName>
        <fullName evidence="6">HSP90 family protein</fullName>
    </submittedName>
</protein>
<comment type="caution">
    <text evidence="6">The sequence shown here is derived from an EMBL/GenBank/DDBJ whole genome shotgun (WGS) entry which is preliminary data.</text>
</comment>
<evidence type="ECO:0000256" key="1">
    <source>
        <dbReference type="ARBA" id="ARBA00008239"/>
    </source>
</evidence>
<keyword evidence="3 5" id="KW-0067">ATP-binding</keyword>
<evidence type="ECO:0000256" key="5">
    <source>
        <dbReference type="PIRSR" id="PIRSR002583-1"/>
    </source>
</evidence>
<dbReference type="GO" id="GO:0016887">
    <property type="term" value="F:ATP hydrolysis activity"/>
    <property type="evidence" value="ECO:0007669"/>
    <property type="project" value="InterPro"/>
</dbReference>
<dbReference type="PANTHER" id="PTHR11528">
    <property type="entry name" value="HEAT SHOCK PROTEIN 90 FAMILY MEMBER"/>
    <property type="match status" value="1"/>
</dbReference>
<dbReference type="OrthoDB" id="9802640at2"/>